<dbReference type="AlphaFoldDB" id="A0A3Q7FKK3"/>
<proteinExistence type="predicted"/>
<organism evidence="1">
    <name type="scientific">Solanum lycopersicum</name>
    <name type="common">Tomato</name>
    <name type="synonym">Lycopersicon esculentum</name>
    <dbReference type="NCBI Taxonomy" id="4081"/>
    <lineage>
        <taxon>Eukaryota</taxon>
        <taxon>Viridiplantae</taxon>
        <taxon>Streptophyta</taxon>
        <taxon>Embryophyta</taxon>
        <taxon>Tracheophyta</taxon>
        <taxon>Spermatophyta</taxon>
        <taxon>Magnoliopsida</taxon>
        <taxon>eudicotyledons</taxon>
        <taxon>Gunneridae</taxon>
        <taxon>Pentapetalae</taxon>
        <taxon>asterids</taxon>
        <taxon>lamiids</taxon>
        <taxon>Solanales</taxon>
        <taxon>Solanaceae</taxon>
        <taxon>Solanoideae</taxon>
        <taxon>Solaneae</taxon>
        <taxon>Solanum</taxon>
        <taxon>Solanum subgen. Lycopersicon</taxon>
    </lineage>
</organism>
<evidence type="ECO:0000313" key="2">
    <source>
        <dbReference type="Proteomes" id="UP000004994"/>
    </source>
</evidence>
<dbReference type="Proteomes" id="UP000004994">
    <property type="component" value="Chromosome 3"/>
</dbReference>
<evidence type="ECO:0000313" key="1">
    <source>
        <dbReference type="EnsemblPlants" id="Solyc03g083140.3.1"/>
    </source>
</evidence>
<accession>A0A3Q7FKK3</accession>
<name>A0A3Q7FKK3_SOLLC</name>
<keyword evidence="2" id="KW-1185">Reference proteome</keyword>
<reference evidence="1" key="1">
    <citation type="journal article" date="2012" name="Nature">
        <title>The tomato genome sequence provides insights into fleshy fruit evolution.</title>
        <authorList>
            <consortium name="Tomato Genome Consortium"/>
        </authorList>
    </citation>
    <scope>NUCLEOTIDE SEQUENCE [LARGE SCALE GENOMIC DNA]</scope>
    <source>
        <strain evidence="1">cv. Heinz 1706</strain>
    </source>
</reference>
<dbReference type="EnsemblPlants" id="Solyc03g083140.3.1">
    <property type="protein sequence ID" value="Solyc03g083140.3.1"/>
    <property type="gene ID" value="Solyc03g083140.3"/>
</dbReference>
<protein>
    <submittedName>
        <fullName evidence="1">Uncharacterized protein</fullName>
    </submittedName>
</protein>
<dbReference type="Gramene" id="Solyc03g083140.3.1">
    <property type="protein sequence ID" value="Solyc03g083140.3.1"/>
    <property type="gene ID" value="Solyc03g083140.3"/>
</dbReference>
<reference evidence="1" key="2">
    <citation type="submission" date="2019-01" db="UniProtKB">
        <authorList>
            <consortium name="EnsemblPlants"/>
        </authorList>
    </citation>
    <scope>IDENTIFICATION</scope>
    <source>
        <strain evidence="1">cv. Heinz 1706</strain>
    </source>
</reference>
<sequence length="74" mass="8454">MRIFICMSIYQGSNYSMCSYSRTIAAYPAASCRFLQKSIGMHQDTNTNKGALTNPRDSRNLGMILQIWPMHQTM</sequence>
<dbReference type="InParanoid" id="A0A3Q7FKK3"/>
<dbReference type="PaxDb" id="4081-Solyc03g083140.2.1"/>